<dbReference type="EMBL" id="JXLN01006787">
    <property type="protein sequence ID" value="KPM03952.1"/>
    <property type="molecule type" value="Genomic_DNA"/>
</dbReference>
<evidence type="ECO:0000313" key="6">
    <source>
        <dbReference type="Proteomes" id="UP000616769"/>
    </source>
</evidence>
<evidence type="ECO:0000313" key="5">
    <source>
        <dbReference type="EMBL" id="KPM03952.1"/>
    </source>
</evidence>
<name>A0A131ZYM0_SARSC</name>
<dbReference type="Gene3D" id="3.40.350.10">
    <property type="entry name" value="Creatinase/prolidase N-terminal domain"/>
    <property type="match status" value="2"/>
</dbReference>
<evidence type="ECO:0000259" key="4">
    <source>
        <dbReference type="Pfam" id="PF01321"/>
    </source>
</evidence>
<protein>
    <submittedName>
        <fullName evidence="5">Aminopeptidase-like protein 2</fullName>
    </submittedName>
</protein>
<dbReference type="InterPro" id="IPR000587">
    <property type="entry name" value="Creatinase_N"/>
</dbReference>
<dbReference type="Pfam" id="PF16189">
    <property type="entry name" value="Creatinase_N_2"/>
    <property type="match status" value="1"/>
</dbReference>
<dbReference type="Pfam" id="PF01321">
    <property type="entry name" value="Creatinase_N"/>
    <property type="match status" value="1"/>
</dbReference>
<comment type="caution">
    <text evidence="5">The sequence shown here is derived from an EMBL/GenBank/DDBJ whole genome shotgun (WGS) entry which is preliminary data.</text>
</comment>
<reference evidence="5 6" key="1">
    <citation type="journal article" date="2015" name="Parasit. Vectors">
        <title>Draft genome of the scabies mite.</title>
        <authorList>
            <person name="Rider S.D.Jr."/>
            <person name="Morgan M.S."/>
            <person name="Arlian L.G."/>
        </authorList>
    </citation>
    <scope>NUCLEOTIDE SEQUENCE [LARGE SCALE GENOMIC DNA]</scope>
    <source>
        <strain evidence="5">Arlian Lab</strain>
    </source>
</reference>
<accession>A0A131ZYM0</accession>
<dbReference type="PANTHER" id="PTHR43763:SF20">
    <property type="entry name" value="XAA-PRO AMINOPEPTIDASE APEPP"/>
    <property type="match status" value="1"/>
</dbReference>
<feature type="domain" description="Creatinase N-terminal" evidence="4">
    <location>
        <begin position="57"/>
        <end position="155"/>
    </location>
</feature>
<gene>
    <name evidence="5" type="ORF">QR98_0023910</name>
</gene>
<keyword evidence="5" id="KW-0645">Protease</keyword>
<proteinExistence type="inferred from homology"/>
<dbReference type="Proteomes" id="UP000616769">
    <property type="component" value="Unassembled WGS sequence"/>
</dbReference>
<dbReference type="GO" id="GO:0046872">
    <property type="term" value="F:metal ion binding"/>
    <property type="evidence" value="ECO:0007669"/>
    <property type="project" value="UniProtKB-KW"/>
</dbReference>
<dbReference type="FunFam" id="3.40.350.10:FF:000003">
    <property type="entry name" value="Xaa-pro aminopeptidase P"/>
    <property type="match status" value="1"/>
</dbReference>
<keyword evidence="3" id="KW-0378">Hydrolase</keyword>
<dbReference type="SUPFAM" id="SSF53092">
    <property type="entry name" value="Creatinase/prolidase N-terminal domain"/>
    <property type="match status" value="1"/>
</dbReference>
<dbReference type="InterPro" id="IPR050422">
    <property type="entry name" value="X-Pro_aminopeptidase_P"/>
</dbReference>
<dbReference type="GO" id="GO:0004177">
    <property type="term" value="F:aminopeptidase activity"/>
    <property type="evidence" value="ECO:0007669"/>
    <property type="project" value="UniProtKB-KW"/>
</dbReference>
<keyword evidence="2" id="KW-0479">Metal-binding</keyword>
<dbReference type="OrthoDB" id="9995434at2759"/>
<dbReference type="AlphaFoldDB" id="A0A131ZYM0"/>
<organism evidence="5 6">
    <name type="scientific">Sarcoptes scabiei</name>
    <name type="common">Itch mite</name>
    <name type="synonym">Acarus scabiei</name>
    <dbReference type="NCBI Taxonomy" id="52283"/>
    <lineage>
        <taxon>Eukaryota</taxon>
        <taxon>Metazoa</taxon>
        <taxon>Ecdysozoa</taxon>
        <taxon>Arthropoda</taxon>
        <taxon>Chelicerata</taxon>
        <taxon>Arachnida</taxon>
        <taxon>Acari</taxon>
        <taxon>Acariformes</taxon>
        <taxon>Sarcoptiformes</taxon>
        <taxon>Astigmata</taxon>
        <taxon>Psoroptidia</taxon>
        <taxon>Sarcoptoidea</taxon>
        <taxon>Sarcoptidae</taxon>
        <taxon>Sarcoptinae</taxon>
        <taxon>Sarcoptes</taxon>
    </lineage>
</organism>
<keyword evidence="5" id="KW-0031">Aminopeptidase</keyword>
<evidence type="ECO:0000256" key="3">
    <source>
        <dbReference type="ARBA" id="ARBA00022801"/>
    </source>
</evidence>
<sequence length="244" mass="27316">MTLKEKSSILKLLRALMCADSSAPSIAHPFNGNESFQALVVPTADAHGSEYIAPCDARRAFLTNFTGSAGTAVVTLNEAALWTDGRYFLQAERELDKKYWTLMKQFQPDTPTIGEWLNKVLKPGSKIGVDAFTMSYDTWTKLQQELSMCGNQLIQTPTNFIDQIWTCRPARPSEPVVPLDLKFAGKTVNDKLAEIRQEMLKKDASLLILTALDDIAWILNLRGSDIEYNPVFFAYTILTMNQAQ</sequence>
<comment type="similarity">
    <text evidence="1">Belongs to the peptidase M24B family.</text>
</comment>
<dbReference type="InterPro" id="IPR029149">
    <property type="entry name" value="Creatin/AminoP/Spt16_N"/>
</dbReference>
<evidence type="ECO:0000256" key="2">
    <source>
        <dbReference type="ARBA" id="ARBA00022723"/>
    </source>
</evidence>
<dbReference type="PANTHER" id="PTHR43763">
    <property type="entry name" value="XAA-PRO AMINOPEPTIDASE 1"/>
    <property type="match status" value="1"/>
</dbReference>
<dbReference type="VEuPathDB" id="VectorBase:SSCA008709"/>
<evidence type="ECO:0000256" key="1">
    <source>
        <dbReference type="ARBA" id="ARBA00008766"/>
    </source>
</evidence>